<dbReference type="EMBL" id="JAVRRF010000003">
    <property type="protein sequence ID" value="KAK5066817.1"/>
    <property type="molecule type" value="Genomic_DNA"/>
</dbReference>
<comment type="caution">
    <text evidence="1">The sequence shown here is derived from an EMBL/GenBank/DDBJ whole genome shotgun (WGS) entry which is preliminary data.</text>
</comment>
<protein>
    <submittedName>
        <fullName evidence="1">Uncharacterized protein</fullName>
    </submittedName>
</protein>
<name>A0ABR0JLI2_9EURO</name>
<organism evidence="1 2">
    <name type="scientific">Exophiala sideris</name>
    <dbReference type="NCBI Taxonomy" id="1016849"/>
    <lineage>
        <taxon>Eukaryota</taxon>
        <taxon>Fungi</taxon>
        <taxon>Dikarya</taxon>
        <taxon>Ascomycota</taxon>
        <taxon>Pezizomycotina</taxon>
        <taxon>Eurotiomycetes</taxon>
        <taxon>Chaetothyriomycetidae</taxon>
        <taxon>Chaetothyriales</taxon>
        <taxon>Herpotrichiellaceae</taxon>
        <taxon>Exophiala</taxon>
    </lineage>
</organism>
<accession>A0ABR0JLI2</accession>
<reference evidence="1 2" key="1">
    <citation type="submission" date="2023-08" db="EMBL/GenBank/DDBJ databases">
        <title>Black Yeasts Isolated from many extreme environments.</title>
        <authorList>
            <person name="Coleine C."/>
            <person name="Stajich J.E."/>
            <person name="Selbmann L."/>
        </authorList>
    </citation>
    <scope>NUCLEOTIDE SEQUENCE [LARGE SCALE GENOMIC DNA]</scope>
    <source>
        <strain evidence="1 2">CCFEE 6328</strain>
    </source>
</reference>
<proteinExistence type="predicted"/>
<gene>
    <name evidence="1" type="ORF">LTR69_002165</name>
</gene>
<keyword evidence="2" id="KW-1185">Reference proteome</keyword>
<sequence length="161" mass="18572">MAPYEKVASEFKRLTPAECHRWYDALTTRKTATGRSRSLGHYPLQAAHEIVLQHVPDSQKKKYNLAHPSPFPDNLNTTTRPEKDLATLPIPETERKLYRRIREALVAHPGYHKASKSRKTLMTSELDNYVNDTFQDRCAVRIPGWNNQYQFSGSNRPPVIK</sequence>
<evidence type="ECO:0000313" key="2">
    <source>
        <dbReference type="Proteomes" id="UP001345691"/>
    </source>
</evidence>
<evidence type="ECO:0000313" key="1">
    <source>
        <dbReference type="EMBL" id="KAK5066817.1"/>
    </source>
</evidence>
<dbReference type="Proteomes" id="UP001345691">
    <property type="component" value="Unassembled WGS sequence"/>
</dbReference>